<dbReference type="Proteomes" id="UP000661507">
    <property type="component" value="Unassembled WGS sequence"/>
</dbReference>
<dbReference type="GO" id="GO:0022857">
    <property type="term" value="F:transmembrane transporter activity"/>
    <property type="evidence" value="ECO:0007669"/>
    <property type="project" value="InterPro"/>
</dbReference>
<keyword evidence="4 7" id="KW-0812">Transmembrane</keyword>
<accession>A0A917NW55</accession>
<keyword evidence="6 7" id="KW-0472">Membrane</keyword>
<keyword evidence="3" id="KW-1003">Cell membrane</keyword>
<evidence type="ECO:0000256" key="5">
    <source>
        <dbReference type="ARBA" id="ARBA00022989"/>
    </source>
</evidence>
<dbReference type="RefSeq" id="WP_188971394.1">
    <property type="nucleotide sequence ID" value="NZ_BMKW01000013.1"/>
</dbReference>
<comment type="subcellular location">
    <subcellularLocation>
        <location evidence="1">Cell membrane</location>
        <topology evidence="1">Multi-pass membrane protein</topology>
    </subcellularLocation>
</comment>
<dbReference type="CDD" id="cd06173">
    <property type="entry name" value="MFS_MefA_like"/>
    <property type="match status" value="1"/>
</dbReference>
<evidence type="ECO:0000256" key="4">
    <source>
        <dbReference type="ARBA" id="ARBA00022692"/>
    </source>
</evidence>
<reference evidence="9" key="2">
    <citation type="submission" date="2020-09" db="EMBL/GenBank/DDBJ databases">
        <authorList>
            <person name="Sun Q."/>
            <person name="Zhou Y."/>
        </authorList>
    </citation>
    <scope>NUCLEOTIDE SEQUENCE</scope>
    <source>
        <strain evidence="9">CGMCC 1.3617</strain>
    </source>
</reference>
<evidence type="ECO:0000256" key="2">
    <source>
        <dbReference type="ARBA" id="ARBA00022448"/>
    </source>
</evidence>
<dbReference type="EMBL" id="BMKW01000013">
    <property type="protein sequence ID" value="GGJ33909.1"/>
    <property type="molecule type" value="Genomic_DNA"/>
</dbReference>
<evidence type="ECO:0000256" key="7">
    <source>
        <dbReference type="SAM" id="Phobius"/>
    </source>
</evidence>
<evidence type="ECO:0000313" key="9">
    <source>
        <dbReference type="EMBL" id="GGJ33909.1"/>
    </source>
</evidence>
<feature type="transmembrane region" description="Helical" evidence="7">
    <location>
        <begin position="259"/>
        <end position="281"/>
    </location>
</feature>
<proteinExistence type="predicted"/>
<gene>
    <name evidence="9" type="ORF">GCM10011320_47050</name>
</gene>
<name>A0A917NW55_9PROT</name>
<keyword evidence="10" id="KW-1185">Reference proteome</keyword>
<dbReference type="InterPro" id="IPR036259">
    <property type="entry name" value="MFS_trans_sf"/>
</dbReference>
<keyword evidence="5 7" id="KW-1133">Transmembrane helix</keyword>
<sequence>MPEPAWRSLFRDRDFLRLWLAGLAVFVVRWLETLAVGVFAYTATHSAFIVAMLTMLRLLPMGLFGAFLGAMAERMDRRQALLVVLLSQIATSAAIATLALFDAVEVWHLAVASFMNGIGWAADNPVRRAMIGQVAGPPRMSAAMSIDVATSNGSRVLGPTLGGVVLALVGLDGAFLLSVLLYLPAVLAVLRLTPTPPAAGAAATKVLASIAEGLAMVRREPRLIGALLITLLFNLFGWPATSMIPVIGQDRLALGPSGIGLLAGMDGVGAFLGAVVVAVLAKPAQYKAIYLGGITLYFAMLPVFAWAPEPILSGTALLLAGIGGAGFAIMQPTLIFLATPVEMRSRVLGLLSVCIGLGPIGFLVLGGLAEAFGAPVATAAMGLSGLVALALTRRWWNPIQ</sequence>
<reference evidence="9" key="1">
    <citation type="journal article" date="2014" name="Int. J. Syst. Evol. Microbiol.">
        <title>Complete genome sequence of Corynebacterium casei LMG S-19264T (=DSM 44701T), isolated from a smear-ripened cheese.</title>
        <authorList>
            <consortium name="US DOE Joint Genome Institute (JGI-PGF)"/>
            <person name="Walter F."/>
            <person name="Albersmeier A."/>
            <person name="Kalinowski J."/>
            <person name="Ruckert C."/>
        </authorList>
    </citation>
    <scope>NUCLEOTIDE SEQUENCE</scope>
    <source>
        <strain evidence="9">CGMCC 1.3617</strain>
    </source>
</reference>
<dbReference type="Gene3D" id="1.20.1250.20">
    <property type="entry name" value="MFS general substrate transporter like domains"/>
    <property type="match status" value="1"/>
</dbReference>
<comment type="caution">
    <text evidence="9">The sequence shown here is derived from an EMBL/GenBank/DDBJ whole genome shotgun (WGS) entry which is preliminary data.</text>
</comment>
<feature type="transmembrane region" description="Helical" evidence="7">
    <location>
        <begin position="347"/>
        <end position="366"/>
    </location>
</feature>
<protein>
    <submittedName>
        <fullName evidence="9">MFS transporter</fullName>
    </submittedName>
</protein>
<evidence type="ECO:0000256" key="6">
    <source>
        <dbReference type="ARBA" id="ARBA00023136"/>
    </source>
</evidence>
<dbReference type="PROSITE" id="PS50850">
    <property type="entry name" value="MFS"/>
    <property type="match status" value="1"/>
</dbReference>
<feature type="transmembrane region" description="Helical" evidence="7">
    <location>
        <begin position="313"/>
        <end position="335"/>
    </location>
</feature>
<dbReference type="PANTHER" id="PTHR23513">
    <property type="entry name" value="INTEGRAL MEMBRANE EFFLUX PROTEIN-RELATED"/>
    <property type="match status" value="1"/>
</dbReference>
<keyword evidence="2" id="KW-0813">Transport</keyword>
<feature type="transmembrane region" description="Helical" evidence="7">
    <location>
        <begin position="47"/>
        <end position="68"/>
    </location>
</feature>
<feature type="domain" description="Major facilitator superfamily (MFS) profile" evidence="8">
    <location>
        <begin position="10"/>
        <end position="397"/>
    </location>
</feature>
<dbReference type="PANTHER" id="PTHR23513:SF6">
    <property type="entry name" value="MAJOR FACILITATOR SUPERFAMILY ASSOCIATED DOMAIN-CONTAINING PROTEIN"/>
    <property type="match status" value="1"/>
</dbReference>
<evidence type="ECO:0000313" key="10">
    <source>
        <dbReference type="Proteomes" id="UP000661507"/>
    </source>
</evidence>
<feature type="transmembrane region" description="Helical" evidence="7">
    <location>
        <begin position="288"/>
        <end position="307"/>
    </location>
</feature>
<feature type="transmembrane region" description="Helical" evidence="7">
    <location>
        <begin position="372"/>
        <end position="391"/>
    </location>
</feature>
<organism evidence="9 10">
    <name type="scientific">Neoroseomonas lacus</name>
    <dbReference type="NCBI Taxonomy" id="287609"/>
    <lineage>
        <taxon>Bacteria</taxon>
        <taxon>Pseudomonadati</taxon>
        <taxon>Pseudomonadota</taxon>
        <taxon>Alphaproteobacteria</taxon>
        <taxon>Acetobacterales</taxon>
        <taxon>Acetobacteraceae</taxon>
        <taxon>Neoroseomonas</taxon>
    </lineage>
</organism>
<feature type="transmembrane region" description="Helical" evidence="7">
    <location>
        <begin position="223"/>
        <end position="247"/>
    </location>
</feature>
<dbReference type="Pfam" id="PF05977">
    <property type="entry name" value="MFS_3"/>
    <property type="match status" value="1"/>
</dbReference>
<evidence type="ECO:0000256" key="1">
    <source>
        <dbReference type="ARBA" id="ARBA00004651"/>
    </source>
</evidence>
<dbReference type="SUPFAM" id="SSF103473">
    <property type="entry name" value="MFS general substrate transporter"/>
    <property type="match status" value="1"/>
</dbReference>
<dbReference type="AlphaFoldDB" id="A0A917NW55"/>
<dbReference type="GO" id="GO:0005886">
    <property type="term" value="C:plasma membrane"/>
    <property type="evidence" value="ECO:0007669"/>
    <property type="project" value="UniProtKB-SubCell"/>
</dbReference>
<dbReference type="InterPro" id="IPR010290">
    <property type="entry name" value="TM_effector"/>
</dbReference>
<dbReference type="InterPro" id="IPR020846">
    <property type="entry name" value="MFS_dom"/>
</dbReference>
<feature type="transmembrane region" description="Helical" evidence="7">
    <location>
        <begin position="80"/>
        <end position="101"/>
    </location>
</feature>
<evidence type="ECO:0000256" key="3">
    <source>
        <dbReference type="ARBA" id="ARBA00022475"/>
    </source>
</evidence>
<feature type="transmembrane region" description="Helical" evidence="7">
    <location>
        <begin position="18"/>
        <end position="41"/>
    </location>
</feature>
<feature type="transmembrane region" description="Helical" evidence="7">
    <location>
        <begin position="161"/>
        <end position="183"/>
    </location>
</feature>
<evidence type="ECO:0000259" key="8">
    <source>
        <dbReference type="PROSITE" id="PS50850"/>
    </source>
</evidence>